<dbReference type="EMBL" id="JBHUGI010000006">
    <property type="protein sequence ID" value="MFD1927314.1"/>
    <property type="molecule type" value="Genomic_DNA"/>
</dbReference>
<evidence type="ECO:0000313" key="2">
    <source>
        <dbReference type="Proteomes" id="UP001597218"/>
    </source>
</evidence>
<protein>
    <submittedName>
        <fullName evidence="1">Uncharacterized protein</fullName>
    </submittedName>
</protein>
<reference evidence="2" key="1">
    <citation type="journal article" date="2019" name="Int. J. Syst. Evol. Microbiol.">
        <title>The Global Catalogue of Microorganisms (GCM) 10K type strain sequencing project: providing services to taxonomists for standard genome sequencing and annotation.</title>
        <authorList>
            <consortium name="The Broad Institute Genomics Platform"/>
            <consortium name="The Broad Institute Genome Sequencing Center for Infectious Disease"/>
            <person name="Wu L."/>
            <person name="Ma J."/>
        </authorList>
    </citation>
    <scope>NUCLEOTIDE SEQUENCE [LARGE SCALE GENOMIC DNA]</scope>
    <source>
        <strain evidence="2">CGMCC 4.7177</strain>
    </source>
</reference>
<sequence>MKTASISLGGIEMLLERINELDSAILNVVEDWVYILGFYNTERLNSYLEKGKKNWSSMGLYPFEELVFHNIKTNATIILQQDGVEVARYQYINIDSGVLVYDNVRNKTGKATGAYQIRKEVYSSSWNLKFADSSLIFEEWEDMQSYVLMTYKYDIGEVLLDGEAVTS</sequence>
<accession>A0ABW4SG02</accession>
<name>A0ABW4SG02_9BACL</name>
<dbReference type="RefSeq" id="WP_381535961.1">
    <property type="nucleotide sequence ID" value="NZ_JBHUGI010000006.1"/>
</dbReference>
<proteinExistence type="predicted"/>
<keyword evidence="2" id="KW-1185">Reference proteome</keyword>
<comment type="caution">
    <text evidence="1">The sequence shown here is derived from an EMBL/GenBank/DDBJ whole genome shotgun (WGS) entry which is preliminary data.</text>
</comment>
<gene>
    <name evidence="1" type="ORF">ACFSFY_04455</name>
</gene>
<organism evidence="1 2">
    <name type="scientific">Sporosarcina siberiensis</name>
    <dbReference type="NCBI Taxonomy" id="1365606"/>
    <lineage>
        <taxon>Bacteria</taxon>
        <taxon>Bacillati</taxon>
        <taxon>Bacillota</taxon>
        <taxon>Bacilli</taxon>
        <taxon>Bacillales</taxon>
        <taxon>Caryophanaceae</taxon>
        <taxon>Sporosarcina</taxon>
    </lineage>
</organism>
<dbReference type="Proteomes" id="UP001597218">
    <property type="component" value="Unassembled WGS sequence"/>
</dbReference>
<evidence type="ECO:0000313" key="1">
    <source>
        <dbReference type="EMBL" id="MFD1927314.1"/>
    </source>
</evidence>